<feature type="region of interest" description="Disordered" evidence="1">
    <location>
        <begin position="542"/>
        <end position="570"/>
    </location>
</feature>
<keyword evidence="2" id="KW-0472">Membrane</keyword>
<keyword evidence="2" id="KW-0812">Transmembrane</keyword>
<sequence>MSSQGNVLIPSNDIELDEKIKKLPSFKTYEEFDTIADAISNTTCSDFGTGDNKFKDLCEKFMKNINKLKTYQDLTEFKVRSSSLGYWIIDQLRNYFTVNDKKIDRGVIDRLIIELNKYSLGSISNRLFFNSDFDFDLSREEKYLHDYFINYDTIASCKDNCKDYYKYVSYIEKLYYKHREDCLGNVCYYFNFHDKYDPDDLLSKLKGRIEGSNKEGEDTASRLGTEGGNPKDSKRNPRMVIKYMLCTESNDKDKKFPRYNCEDPAYRHNSDRARFIKNIKKKQETSVIGVNDPLNLTDDSRCTIKKDQGKISSLFCNPSVSLKQVKGGPLIKKDEKVENLEGKPENSPVSTTQTVQFVNSNVNFEEYPDSDDFVPGVRFYSMKRELPYFGIEPAKTGKKRSPKLPTSKVVTLFPEFVDEDRENYKDKDILKCKIYTRIRGKLACKKTIYGNYNEKSASSGYPVNSSGEDEIEKMDELESSSAQDGFFSILRSSKFRTGTMTFLTFGVFFVFYIYFKFTPLGDWLSRKLFKKKKVNNYIYEEPMPKQEGRSSRPPNGNQKSKRIRIAYQSN</sequence>
<keyword evidence="2" id="KW-1133">Transmembrane helix</keyword>
<protein>
    <recommendedName>
        <fullName evidence="5">VIR protein</fullName>
    </recommendedName>
</protein>
<name>A0A0J9T570_PLAVI</name>
<dbReference type="EMBL" id="KQ235106">
    <property type="protein sequence ID" value="KMZ90580.1"/>
    <property type="molecule type" value="Genomic_DNA"/>
</dbReference>
<dbReference type="Pfam" id="PF05795">
    <property type="entry name" value="Plasmodium_Vir"/>
    <property type="match status" value="1"/>
</dbReference>
<dbReference type="Proteomes" id="UP000053776">
    <property type="component" value="Unassembled WGS sequence"/>
</dbReference>
<evidence type="ECO:0000313" key="3">
    <source>
        <dbReference type="EMBL" id="KMZ90580.1"/>
    </source>
</evidence>
<feature type="compositionally biased region" description="Basic and acidic residues" evidence="1">
    <location>
        <begin position="211"/>
        <end position="220"/>
    </location>
</feature>
<evidence type="ECO:0008006" key="5">
    <source>
        <dbReference type="Google" id="ProtNLM"/>
    </source>
</evidence>
<proteinExistence type="predicted"/>
<dbReference type="InterPro" id="IPR008780">
    <property type="entry name" value="Plasmodium_Vir"/>
</dbReference>
<feature type="region of interest" description="Disordered" evidence="1">
    <location>
        <begin position="211"/>
        <end position="235"/>
    </location>
</feature>
<evidence type="ECO:0000256" key="2">
    <source>
        <dbReference type="SAM" id="Phobius"/>
    </source>
</evidence>
<reference evidence="3 4" key="1">
    <citation type="submission" date="2011-08" db="EMBL/GenBank/DDBJ databases">
        <title>The Genome Sequence of Plasmodium vivax Mauritania I.</title>
        <authorList>
            <consortium name="The Broad Institute Genome Sequencing Platform"/>
            <consortium name="The Broad Institute Genome Sequencing Center for Infectious Disease"/>
            <person name="Neafsey D."/>
            <person name="Carlton J."/>
            <person name="Barnwell J."/>
            <person name="Collins W."/>
            <person name="Escalante A."/>
            <person name="Mullikin J."/>
            <person name="Saul A."/>
            <person name="Guigo R."/>
            <person name="Camara F."/>
            <person name="Young S.K."/>
            <person name="Zeng Q."/>
            <person name="Gargeya S."/>
            <person name="Fitzgerald M."/>
            <person name="Haas B."/>
            <person name="Abouelleil A."/>
            <person name="Alvarado L."/>
            <person name="Arachchi H.M."/>
            <person name="Berlin A."/>
            <person name="Brown A."/>
            <person name="Chapman S.B."/>
            <person name="Chen Z."/>
            <person name="Dunbar C."/>
            <person name="Freedman E."/>
            <person name="Gearin G."/>
            <person name="Gellesch M."/>
            <person name="Goldberg J."/>
            <person name="Griggs A."/>
            <person name="Gujja S."/>
            <person name="Heiman D."/>
            <person name="Howarth C."/>
            <person name="Larson L."/>
            <person name="Lui A."/>
            <person name="MacDonald P.J.P."/>
            <person name="Montmayeur A."/>
            <person name="Murphy C."/>
            <person name="Neiman D."/>
            <person name="Pearson M."/>
            <person name="Priest M."/>
            <person name="Roberts A."/>
            <person name="Saif S."/>
            <person name="Shea T."/>
            <person name="Shenoy N."/>
            <person name="Sisk P."/>
            <person name="Stolte C."/>
            <person name="Sykes S."/>
            <person name="Wortman J."/>
            <person name="Nusbaum C."/>
            <person name="Birren B."/>
        </authorList>
    </citation>
    <scope>NUCLEOTIDE SEQUENCE [LARGE SCALE GENOMIC DNA]</scope>
    <source>
        <strain evidence="3 4">Mauritania I</strain>
    </source>
</reference>
<dbReference type="OrthoDB" id="386840at2759"/>
<evidence type="ECO:0000256" key="1">
    <source>
        <dbReference type="SAM" id="MobiDB-lite"/>
    </source>
</evidence>
<gene>
    <name evidence="3" type="ORF">PVMG_05727</name>
</gene>
<organism evidence="3 4">
    <name type="scientific">Plasmodium vivax Mauritania I</name>
    <dbReference type="NCBI Taxonomy" id="1035515"/>
    <lineage>
        <taxon>Eukaryota</taxon>
        <taxon>Sar</taxon>
        <taxon>Alveolata</taxon>
        <taxon>Apicomplexa</taxon>
        <taxon>Aconoidasida</taxon>
        <taxon>Haemosporida</taxon>
        <taxon>Plasmodiidae</taxon>
        <taxon>Plasmodium</taxon>
        <taxon>Plasmodium (Plasmodium)</taxon>
    </lineage>
</organism>
<accession>A0A0J9T570</accession>
<feature type="transmembrane region" description="Helical" evidence="2">
    <location>
        <begin position="498"/>
        <end position="517"/>
    </location>
</feature>
<evidence type="ECO:0000313" key="4">
    <source>
        <dbReference type="Proteomes" id="UP000053776"/>
    </source>
</evidence>
<dbReference type="AlphaFoldDB" id="A0A0J9T570"/>